<evidence type="ECO:0000313" key="2">
    <source>
        <dbReference type="EMBL" id="CAD6997910.1"/>
    </source>
</evidence>
<evidence type="ECO:0000313" key="3">
    <source>
        <dbReference type="Proteomes" id="UP000606786"/>
    </source>
</evidence>
<comment type="caution">
    <text evidence="2">The sequence shown here is derived from an EMBL/GenBank/DDBJ whole genome shotgun (WGS) entry which is preliminary data.</text>
</comment>
<accession>A0A811UGU8</accession>
<dbReference type="Proteomes" id="UP000606786">
    <property type="component" value="Unassembled WGS sequence"/>
</dbReference>
<proteinExistence type="predicted"/>
<dbReference type="AlphaFoldDB" id="A0A811UGU8"/>
<protein>
    <submittedName>
        <fullName evidence="2">(Mediterranean fruit fly) hypothetical protein</fullName>
    </submittedName>
</protein>
<evidence type="ECO:0000256" key="1">
    <source>
        <dbReference type="SAM" id="SignalP"/>
    </source>
</evidence>
<organism evidence="2 3">
    <name type="scientific">Ceratitis capitata</name>
    <name type="common">Mediterranean fruit fly</name>
    <name type="synonym">Tephritis capitata</name>
    <dbReference type="NCBI Taxonomy" id="7213"/>
    <lineage>
        <taxon>Eukaryota</taxon>
        <taxon>Metazoa</taxon>
        <taxon>Ecdysozoa</taxon>
        <taxon>Arthropoda</taxon>
        <taxon>Hexapoda</taxon>
        <taxon>Insecta</taxon>
        <taxon>Pterygota</taxon>
        <taxon>Neoptera</taxon>
        <taxon>Endopterygota</taxon>
        <taxon>Diptera</taxon>
        <taxon>Brachycera</taxon>
        <taxon>Muscomorpha</taxon>
        <taxon>Tephritoidea</taxon>
        <taxon>Tephritidae</taxon>
        <taxon>Ceratitis</taxon>
        <taxon>Ceratitis</taxon>
    </lineage>
</organism>
<dbReference type="EMBL" id="CAJHJT010000012">
    <property type="protein sequence ID" value="CAD6997910.1"/>
    <property type="molecule type" value="Genomic_DNA"/>
</dbReference>
<keyword evidence="1" id="KW-0732">Signal</keyword>
<sequence length="114" mass="11478">MHKSYLFYFTAIAAILGSATAATTSNIATAAAAAAISDNLDEYSTVAVLPSAIAATLAAAPAVTTPQNENGAIAAPSIVPVPQAAPQLPTLAYDKVGISDGVEFSPICFRKAIL</sequence>
<gene>
    <name evidence="2" type="ORF">CCAP1982_LOCUS6528</name>
</gene>
<feature type="chain" id="PRO_5032355021" evidence="1">
    <location>
        <begin position="22"/>
        <end position="114"/>
    </location>
</feature>
<name>A0A811UGU8_CERCA</name>
<keyword evidence="3" id="KW-1185">Reference proteome</keyword>
<feature type="signal peptide" evidence="1">
    <location>
        <begin position="1"/>
        <end position="21"/>
    </location>
</feature>
<reference evidence="2" key="1">
    <citation type="submission" date="2020-11" db="EMBL/GenBank/DDBJ databases">
        <authorList>
            <person name="Whitehead M."/>
        </authorList>
    </citation>
    <scope>NUCLEOTIDE SEQUENCE</scope>
    <source>
        <strain evidence="2">EGII</strain>
    </source>
</reference>
<dbReference type="OrthoDB" id="8196554at2759"/>